<dbReference type="OrthoDB" id="9813313at2"/>
<dbReference type="InterPro" id="IPR011008">
    <property type="entry name" value="Dimeric_a/b-barrel"/>
</dbReference>
<gene>
    <name evidence="5" type="ORF">FKG95_10025</name>
</gene>
<feature type="domain" description="HTH asnC-type" evidence="4">
    <location>
        <begin position="3"/>
        <end position="64"/>
    </location>
</feature>
<evidence type="ECO:0000313" key="6">
    <source>
        <dbReference type="Proteomes" id="UP000315252"/>
    </source>
</evidence>
<dbReference type="Pfam" id="PF01037">
    <property type="entry name" value="AsnC_trans_reg"/>
    <property type="match status" value="1"/>
</dbReference>
<dbReference type="Pfam" id="PF13412">
    <property type="entry name" value="HTH_24"/>
    <property type="match status" value="1"/>
</dbReference>
<protein>
    <submittedName>
        <fullName evidence="5">Lrp/AsnC family transcriptional regulator</fullName>
    </submittedName>
</protein>
<dbReference type="PANTHER" id="PTHR30154">
    <property type="entry name" value="LEUCINE-RESPONSIVE REGULATORY PROTEIN"/>
    <property type="match status" value="1"/>
</dbReference>
<dbReference type="InterPro" id="IPR011991">
    <property type="entry name" value="ArsR-like_HTH"/>
</dbReference>
<comment type="caution">
    <text evidence="5">The sequence shown here is derived from an EMBL/GenBank/DDBJ whole genome shotgun (WGS) entry which is preliminary data.</text>
</comment>
<dbReference type="InterPro" id="IPR019887">
    <property type="entry name" value="Tscrpt_reg_AsnC/Lrp_C"/>
</dbReference>
<name>A0A545TTG3_9PROT</name>
<dbReference type="PROSITE" id="PS00519">
    <property type="entry name" value="HTH_ASNC_1"/>
    <property type="match status" value="1"/>
</dbReference>
<dbReference type="SUPFAM" id="SSF46785">
    <property type="entry name" value="Winged helix' DNA-binding domain"/>
    <property type="match status" value="1"/>
</dbReference>
<evidence type="ECO:0000256" key="2">
    <source>
        <dbReference type="ARBA" id="ARBA00023125"/>
    </source>
</evidence>
<evidence type="ECO:0000256" key="1">
    <source>
        <dbReference type="ARBA" id="ARBA00023015"/>
    </source>
</evidence>
<dbReference type="SUPFAM" id="SSF54909">
    <property type="entry name" value="Dimeric alpha+beta barrel"/>
    <property type="match status" value="1"/>
</dbReference>
<dbReference type="InterPro" id="IPR019888">
    <property type="entry name" value="Tscrpt_reg_AsnC-like"/>
</dbReference>
<evidence type="ECO:0000256" key="3">
    <source>
        <dbReference type="ARBA" id="ARBA00023163"/>
    </source>
</evidence>
<dbReference type="SMART" id="SM00344">
    <property type="entry name" value="HTH_ASNC"/>
    <property type="match status" value="1"/>
</dbReference>
<dbReference type="PRINTS" id="PR00033">
    <property type="entry name" value="HTHASNC"/>
</dbReference>
<dbReference type="Proteomes" id="UP000315252">
    <property type="component" value="Unassembled WGS sequence"/>
</dbReference>
<dbReference type="InterPro" id="IPR036390">
    <property type="entry name" value="WH_DNA-bd_sf"/>
</dbReference>
<dbReference type="PROSITE" id="PS50956">
    <property type="entry name" value="HTH_ASNC_2"/>
    <property type="match status" value="1"/>
</dbReference>
<dbReference type="RefSeq" id="WP_142896219.1">
    <property type="nucleotide sequence ID" value="NZ_ML660054.1"/>
</dbReference>
<evidence type="ECO:0000313" key="5">
    <source>
        <dbReference type="EMBL" id="TQV80505.1"/>
    </source>
</evidence>
<dbReference type="InterPro" id="IPR036388">
    <property type="entry name" value="WH-like_DNA-bd_sf"/>
</dbReference>
<accession>A0A545TTG3</accession>
<reference evidence="5 6" key="1">
    <citation type="submission" date="2019-06" db="EMBL/GenBank/DDBJ databases">
        <title>Whole genome sequence for Rhodospirillaceae sp. R148.</title>
        <authorList>
            <person name="Wang G."/>
        </authorList>
    </citation>
    <scope>NUCLEOTIDE SEQUENCE [LARGE SCALE GENOMIC DNA]</scope>
    <source>
        <strain evidence="5 6">R148</strain>
    </source>
</reference>
<dbReference type="GO" id="GO:0005829">
    <property type="term" value="C:cytosol"/>
    <property type="evidence" value="ECO:0007669"/>
    <property type="project" value="TreeGrafter"/>
</dbReference>
<sequence length="153" mass="16972">MELDRIDHRILSVLRENADLPNTALAAQVGLSPSACLRRVARLKQEGVIRRIVAVIDPGHLDRKLSAVVTVALDRHGPEYRRDFVTRVKRESAVSQCYMVAGEVSCVVVVQVADMDEYTALADRLFHADSNIKAFTTHWVMSTTKQEISGSVA</sequence>
<keyword evidence="1" id="KW-0805">Transcription regulation</keyword>
<dbReference type="GO" id="GO:0043565">
    <property type="term" value="F:sequence-specific DNA binding"/>
    <property type="evidence" value="ECO:0007669"/>
    <property type="project" value="InterPro"/>
</dbReference>
<dbReference type="GO" id="GO:0043200">
    <property type="term" value="P:response to amino acid"/>
    <property type="evidence" value="ECO:0007669"/>
    <property type="project" value="TreeGrafter"/>
</dbReference>
<dbReference type="InterPro" id="IPR019885">
    <property type="entry name" value="Tscrpt_reg_HTH_AsnC-type_CS"/>
</dbReference>
<keyword evidence="2" id="KW-0238">DNA-binding</keyword>
<dbReference type="AlphaFoldDB" id="A0A545TTG3"/>
<proteinExistence type="predicted"/>
<evidence type="ECO:0000259" key="4">
    <source>
        <dbReference type="PROSITE" id="PS50956"/>
    </source>
</evidence>
<dbReference type="EMBL" id="VHSH01000003">
    <property type="protein sequence ID" value="TQV80505.1"/>
    <property type="molecule type" value="Genomic_DNA"/>
</dbReference>
<keyword evidence="6" id="KW-1185">Reference proteome</keyword>
<dbReference type="GO" id="GO:0006355">
    <property type="term" value="P:regulation of DNA-templated transcription"/>
    <property type="evidence" value="ECO:0007669"/>
    <property type="project" value="UniProtKB-ARBA"/>
</dbReference>
<keyword evidence="3" id="KW-0804">Transcription</keyword>
<dbReference type="Gene3D" id="1.10.10.10">
    <property type="entry name" value="Winged helix-like DNA-binding domain superfamily/Winged helix DNA-binding domain"/>
    <property type="match status" value="1"/>
</dbReference>
<dbReference type="CDD" id="cd00090">
    <property type="entry name" value="HTH_ARSR"/>
    <property type="match status" value="1"/>
</dbReference>
<dbReference type="InterPro" id="IPR000485">
    <property type="entry name" value="AsnC-type_HTH_dom"/>
</dbReference>
<organism evidence="5 6">
    <name type="scientific">Denitrobaculum tricleocarpae</name>
    <dbReference type="NCBI Taxonomy" id="2591009"/>
    <lineage>
        <taxon>Bacteria</taxon>
        <taxon>Pseudomonadati</taxon>
        <taxon>Pseudomonadota</taxon>
        <taxon>Alphaproteobacteria</taxon>
        <taxon>Rhodospirillales</taxon>
        <taxon>Rhodospirillaceae</taxon>
        <taxon>Denitrobaculum</taxon>
    </lineage>
</organism>
<dbReference type="PANTHER" id="PTHR30154:SF34">
    <property type="entry name" value="TRANSCRIPTIONAL REGULATOR AZLB"/>
    <property type="match status" value="1"/>
</dbReference>
<dbReference type="Gene3D" id="3.30.70.920">
    <property type="match status" value="1"/>
</dbReference>